<feature type="region of interest" description="Disordered" evidence="1">
    <location>
        <begin position="1"/>
        <end position="61"/>
    </location>
</feature>
<reference evidence="3" key="1">
    <citation type="submission" date="2017-03" db="EMBL/GenBank/DDBJ databases">
        <title>Phytopthora megakarya and P. palmivora, two closely related causual agents of cacao black pod achieved similar genome size and gene model numbers by different mechanisms.</title>
        <authorList>
            <person name="Ali S."/>
            <person name="Shao J."/>
            <person name="Larry D.J."/>
            <person name="Kronmiller B."/>
            <person name="Shen D."/>
            <person name="Strem M.D."/>
            <person name="Melnick R.L."/>
            <person name="Guiltinan M.J."/>
            <person name="Tyler B.M."/>
            <person name="Meinhardt L.W."/>
            <person name="Bailey B.A."/>
        </authorList>
    </citation>
    <scope>NUCLEOTIDE SEQUENCE [LARGE SCALE GENOMIC DNA]</scope>
    <source>
        <strain evidence="3">zdho120</strain>
    </source>
</reference>
<proteinExistence type="predicted"/>
<name>A0A225X347_9STRA</name>
<evidence type="ECO:0000313" key="2">
    <source>
        <dbReference type="EMBL" id="OWZ23630.1"/>
    </source>
</evidence>
<evidence type="ECO:0000313" key="3">
    <source>
        <dbReference type="Proteomes" id="UP000198211"/>
    </source>
</evidence>
<feature type="compositionally biased region" description="Polar residues" evidence="1">
    <location>
        <begin position="47"/>
        <end position="56"/>
    </location>
</feature>
<evidence type="ECO:0000256" key="1">
    <source>
        <dbReference type="SAM" id="MobiDB-lite"/>
    </source>
</evidence>
<gene>
    <name evidence="2" type="ORF">PHMEG_0001482</name>
</gene>
<accession>A0A225X347</accession>
<keyword evidence="3" id="KW-1185">Reference proteome</keyword>
<sequence length="108" mass="11564">MSSTDTGTPDNEKQLVPNVRSEASQASGVDDPRSRARGASRFHKQTASRSGLSATPPSYGMFPSEVSLNDWTAADAGTALLKWKKKLREAFGIEEIASGRQVIARQAA</sequence>
<comment type="caution">
    <text evidence="2">The sequence shown here is derived from an EMBL/GenBank/DDBJ whole genome shotgun (WGS) entry which is preliminary data.</text>
</comment>
<organism evidence="2 3">
    <name type="scientific">Phytophthora megakarya</name>
    <dbReference type="NCBI Taxonomy" id="4795"/>
    <lineage>
        <taxon>Eukaryota</taxon>
        <taxon>Sar</taxon>
        <taxon>Stramenopiles</taxon>
        <taxon>Oomycota</taxon>
        <taxon>Peronosporomycetes</taxon>
        <taxon>Peronosporales</taxon>
        <taxon>Peronosporaceae</taxon>
        <taxon>Phytophthora</taxon>
    </lineage>
</organism>
<dbReference type="EMBL" id="NBNE01000053">
    <property type="protein sequence ID" value="OWZ23630.1"/>
    <property type="molecule type" value="Genomic_DNA"/>
</dbReference>
<feature type="compositionally biased region" description="Basic residues" evidence="1">
    <location>
        <begin position="35"/>
        <end position="46"/>
    </location>
</feature>
<dbReference type="Proteomes" id="UP000198211">
    <property type="component" value="Unassembled WGS sequence"/>
</dbReference>
<dbReference type="AlphaFoldDB" id="A0A225X347"/>
<protein>
    <recommendedName>
        <fullName evidence="4">Eukaryotic/viral aspartic protease</fullName>
    </recommendedName>
</protein>
<evidence type="ECO:0008006" key="4">
    <source>
        <dbReference type="Google" id="ProtNLM"/>
    </source>
</evidence>